<dbReference type="PANTHER" id="PTHR47313:SF1">
    <property type="entry name" value="RIBOSOMAL RNA LARGE SUBUNIT METHYLTRANSFERASE K_L"/>
    <property type="match status" value="1"/>
</dbReference>
<dbReference type="CDD" id="cd02440">
    <property type="entry name" value="AdoMet_MTases"/>
    <property type="match status" value="1"/>
</dbReference>
<sequence length="370" mass="42851">MEKFELMAATAFGIESVTNYELKKLGYETKAEDGRVNFEGTFSDIARTNLWLRTSNRILIKAGEFDATDFDTLFERTFSIEWDELLTEDATFPVELSSVKSKLSSAPACQSIIKKAIVERMKKRYHINHFPEDGPQYKIIVHIVKDRVTLGIDTTGESLNRRGYRVNISEAPLKETLAASIVLLSKWKNRFLLWDGFCGSGTIPIEAAMIAKNIAPGSLRRFVFEEWKNFPRNVIESEREKSMDLISDDPVVIIGTDEDEQMIEFSKRNAKRIGVDKIIDFRVSKFEKFVPEAPGFFISNLPYGMRTDENDLDGIYREIRRKFSSNDWRLFLLTADENFEKKFLRADGNRKLFNGRIEVRLYRYEGRKYS</sequence>
<dbReference type="Pfam" id="PF22020">
    <property type="entry name" value="RlmL_1st"/>
    <property type="match status" value="1"/>
</dbReference>
<gene>
    <name evidence="5" type="ORF">ENX73_05820</name>
</gene>
<organism evidence="5">
    <name type="scientific">Mesoaciditoga lauensis</name>
    <dbReference type="NCBI Taxonomy" id="1495039"/>
    <lineage>
        <taxon>Bacteria</taxon>
        <taxon>Thermotogati</taxon>
        <taxon>Thermotogota</taxon>
        <taxon>Thermotogae</taxon>
        <taxon>Mesoaciditogales</taxon>
        <taxon>Mesoaciditogaceae</taxon>
        <taxon>Mesoaciditoga</taxon>
    </lineage>
</organism>
<dbReference type="CDD" id="cd11715">
    <property type="entry name" value="THUMP_AdoMetMT"/>
    <property type="match status" value="1"/>
</dbReference>
<feature type="domain" description="THUMP" evidence="4">
    <location>
        <begin position="44"/>
        <end position="154"/>
    </location>
</feature>
<evidence type="ECO:0000256" key="1">
    <source>
        <dbReference type="ARBA" id="ARBA00022603"/>
    </source>
</evidence>
<dbReference type="AlphaFoldDB" id="A0A7V3RFB2"/>
<dbReference type="SMART" id="SM00981">
    <property type="entry name" value="THUMP"/>
    <property type="match status" value="1"/>
</dbReference>
<dbReference type="InterPro" id="IPR004114">
    <property type="entry name" value="THUMP_dom"/>
</dbReference>
<dbReference type="EMBL" id="DTPE01000228">
    <property type="protein sequence ID" value="HGE75624.1"/>
    <property type="molecule type" value="Genomic_DNA"/>
</dbReference>
<evidence type="ECO:0000256" key="3">
    <source>
        <dbReference type="PROSITE-ProRule" id="PRU00529"/>
    </source>
</evidence>
<protein>
    <submittedName>
        <fullName evidence="5">Class I SAM-dependent RNA methyltransferase</fullName>
    </submittedName>
</protein>
<keyword evidence="3" id="KW-0694">RNA-binding</keyword>
<name>A0A7V3RFB2_9BACT</name>
<dbReference type="PANTHER" id="PTHR47313">
    <property type="entry name" value="RIBOSOMAL RNA LARGE SUBUNIT METHYLTRANSFERASE K/L"/>
    <property type="match status" value="1"/>
</dbReference>
<accession>A0A7V3RFB2</accession>
<dbReference type="SUPFAM" id="SSF53335">
    <property type="entry name" value="S-adenosyl-L-methionine-dependent methyltransferases"/>
    <property type="match status" value="1"/>
</dbReference>
<keyword evidence="1 5" id="KW-0489">Methyltransferase</keyword>
<dbReference type="Gene3D" id="3.40.50.150">
    <property type="entry name" value="Vaccinia Virus protein VP39"/>
    <property type="match status" value="1"/>
</dbReference>
<dbReference type="GO" id="GO:0008990">
    <property type="term" value="F:rRNA (guanine-N2-)-methyltransferase activity"/>
    <property type="evidence" value="ECO:0007669"/>
    <property type="project" value="TreeGrafter"/>
</dbReference>
<proteinExistence type="predicted"/>
<keyword evidence="2 5" id="KW-0808">Transferase</keyword>
<evidence type="ECO:0000259" key="4">
    <source>
        <dbReference type="PROSITE" id="PS51165"/>
    </source>
</evidence>
<dbReference type="InterPro" id="IPR000241">
    <property type="entry name" value="RlmKL-like_Mtase"/>
</dbReference>
<dbReference type="GO" id="GO:0070043">
    <property type="term" value="F:rRNA (guanine-N7-)-methyltransferase activity"/>
    <property type="evidence" value="ECO:0007669"/>
    <property type="project" value="TreeGrafter"/>
</dbReference>
<dbReference type="GO" id="GO:0003723">
    <property type="term" value="F:RNA binding"/>
    <property type="evidence" value="ECO:0007669"/>
    <property type="project" value="UniProtKB-UniRule"/>
</dbReference>
<reference evidence="5" key="1">
    <citation type="journal article" date="2020" name="mSystems">
        <title>Genome- and Community-Level Interaction Insights into Carbon Utilization and Element Cycling Functions of Hydrothermarchaeota in Hydrothermal Sediment.</title>
        <authorList>
            <person name="Zhou Z."/>
            <person name="Liu Y."/>
            <person name="Xu W."/>
            <person name="Pan J."/>
            <person name="Luo Z.H."/>
            <person name="Li M."/>
        </authorList>
    </citation>
    <scope>NUCLEOTIDE SEQUENCE [LARGE SCALE GENOMIC DNA]</scope>
    <source>
        <strain evidence="5">SpSt-966</strain>
    </source>
</reference>
<comment type="caution">
    <text evidence="5">The sequence shown here is derived from an EMBL/GenBank/DDBJ whole genome shotgun (WGS) entry which is preliminary data.</text>
</comment>
<dbReference type="Gene3D" id="3.30.2130.30">
    <property type="match status" value="1"/>
</dbReference>
<dbReference type="InterPro" id="IPR054170">
    <property type="entry name" value="RlmL_1st"/>
</dbReference>
<dbReference type="Pfam" id="PF01170">
    <property type="entry name" value="UPF0020"/>
    <property type="match status" value="1"/>
</dbReference>
<dbReference type="PROSITE" id="PS51165">
    <property type="entry name" value="THUMP"/>
    <property type="match status" value="1"/>
</dbReference>
<evidence type="ECO:0000256" key="2">
    <source>
        <dbReference type="ARBA" id="ARBA00022679"/>
    </source>
</evidence>
<dbReference type="InterPro" id="IPR029063">
    <property type="entry name" value="SAM-dependent_MTases_sf"/>
</dbReference>
<evidence type="ECO:0000313" key="5">
    <source>
        <dbReference type="EMBL" id="HGE75624.1"/>
    </source>
</evidence>
<dbReference type="Pfam" id="PF02926">
    <property type="entry name" value="THUMP"/>
    <property type="match status" value="1"/>
</dbReference>